<feature type="signal peptide" evidence="2">
    <location>
        <begin position="1"/>
        <end position="23"/>
    </location>
</feature>
<dbReference type="EMBL" id="PGEZ01000001">
    <property type="protein sequence ID" value="PJJ58278.1"/>
    <property type="molecule type" value="Genomic_DNA"/>
</dbReference>
<sequence>MVPIPRAGAALAALLATTALVGATLGAPAQGAERGAERKHKRPDLVVTKVADPPRTVLRGKSIRVRAIVRNASRKAKARSTTVGIWISTDRRRSGQDRLLGKAGLRALRARKRTTVSRTVRVPSSTRPARYYVIACADPGRRVKERREGNNCRASRSRISVTAPRPKPKPPKPDGFAGPPSATVDAFVRSGDAYWYPRDVPTAPGRTAAVTVDESRAVTKTIDESGGEIAVTTATGDRITLAVPKDALFGPVTITATPIASLAGTAAVGSRPIGLSLAPDGLTMLEPATMTVVPATGGTARPAVAVIGQNDGSQTEPGLLLPDPDRLAVAVSHFSTASIVLASVTGGAASPSSYFSPADYQASLSTQMNDLMRQNRDHLLDSGEPLDGVHEELQRLSDEWYENLVRPKLASIRTDCAAAEKYANFVLGSIRNFELLFNTAREGWKDAVFEALRVGARNCLDEMRPCRVMNRHDLIRWLGLSRQIQLFGYEAPEFTWCHPVNGTIEMTYDEIQDGPTSSGLDRRVQTRMRWYIGYSDDARITWSDDGTLANLSDSPGDDGDVWYVADYAQDGHYKWCADDWWSQRASGDGVDPHEFAVSLSPGTGWGAIRWAQPLEAKTRTSSCGGAITERVSDLAVAGGSSLLGVTDSRWFPEQRLVTLTGSANEASPQRTLQGQFTARLWVDRPPDLG</sequence>
<dbReference type="AlphaFoldDB" id="A0A0B2BMU2"/>
<evidence type="ECO:0000256" key="1">
    <source>
        <dbReference type="SAM" id="MobiDB-lite"/>
    </source>
</evidence>
<keyword evidence="2" id="KW-0732">Signal</keyword>
<dbReference type="InterPro" id="IPR013783">
    <property type="entry name" value="Ig-like_fold"/>
</dbReference>
<dbReference type="Pfam" id="PF07705">
    <property type="entry name" value="CARDB"/>
    <property type="match status" value="1"/>
</dbReference>
<dbReference type="InterPro" id="IPR011635">
    <property type="entry name" value="CARDB"/>
</dbReference>
<evidence type="ECO:0000259" key="3">
    <source>
        <dbReference type="Pfam" id="PF07705"/>
    </source>
</evidence>
<gene>
    <name evidence="4" type="ORF">CLV56_2526</name>
</gene>
<keyword evidence="5" id="KW-1185">Reference proteome</keyword>
<feature type="chain" id="PRO_5038838298" evidence="2">
    <location>
        <begin position="24"/>
        <end position="689"/>
    </location>
</feature>
<protein>
    <submittedName>
        <fullName evidence="4">CARDB protein</fullName>
    </submittedName>
</protein>
<comment type="caution">
    <text evidence="4">The sequence shown here is derived from an EMBL/GenBank/DDBJ whole genome shotgun (WGS) entry which is preliminary data.</text>
</comment>
<evidence type="ECO:0000313" key="4">
    <source>
        <dbReference type="EMBL" id="PJJ58278.1"/>
    </source>
</evidence>
<feature type="domain" description="CARDB" evidence="3">
    <location>
        <begin position="42"/>
        <end position="154"/>
    </location>
</feature>
<reference evidence="4 5" key="1">
    <citation type="submission" date="2017-11" db="EMBL/GenBank/DDBJ databases">
        <title>Genomic Encyclopedia of Archaeal and Bacterial Type Strains, Phase II (KMG-II): From Individual Species to Whole Genera.</title>
        <authorList>
            <person name="Goeker M."/>
        </authorList>
    </citation>
    <scope>NUCLEOTIDE SEQUENCE [LARGE SCALE GENOMIC DNA]</scope>
    <source>
        <strain evidence="4 5">DSM 27763</strain>
    </source>
</reference>
<feature type="region of interest" description="Disordered" evidence="1">
    <location>
        <begin position="145"/>
        <end position="180"/>
    </location>
</feature>
<dbReference type="Gene3D" id="2.60.40.10">
    <property type="entry name" value="Immunoglobulins"/>
    <property type="match status" value="1"/>
</dbReference>
<dbReference type="GO" id="GO:0005975">
    <property type="term" value="P:carbohydrate metabolic process"/>
    <property type="evidence" value="ECO:0007669"/>
    <property type="project" value="UniProtKB-ARBA"/>
</dbReference>
<name>A0A0B2BMU2_9ACTN</name>
<evidence type="ECO:0000256" key="2">
    <source>
        <dbReference type="SAM" id="SignalP"/>
    </source>
</evidence>
<accession>A0A0B2BMU2</accession>
<dbReference type="RefSeq" id="WP_039347220.1">
    <property type="nucleotide sequence ID" value="NZ_PGEZ01000001.1"/>
</dbReference>
<proteinExistence type="predicted"/>
<organism evidence="4 5">
    <name type="scientific">Mumia flava</name>
    <dbReference type="NCBI Taxonomy" id="1348852"/>
    <lineage>
        <taxon>Bacteria</taxon>
        <taxon>Bacillati</taxon>
        <taxon>Actinomycetota</taxon>
        <taxon>Actinomycetes</taxon>
        <taxon>Propionibacteriales</taxon>
        <taxon>Nocardioidaceae</taxon>
        <taxon>Mumia</taxon>
    </lineage>
</organism>
<evidence type="ECO:0000313" key="5">
    <source>
        <dbReference type="Proteomes" id="UP000230842"/>
    </source>
</evidence>
<dbReference type="Proteomes" id="UP000230842">
    <property type="component" value="Unassembled WGS sequence"/>
</dbReference>
<dbReference type="OrthoDB" id="133359at85009"/>